<feature type="region of interest" description="Disordered" evidence="1">
    <location>
        <begin position="231"/>
        <end position="252"/>
    </location>
</feature>
<evidence type="ECO:0000256" key="1">
    <source>
        <dbReference type="SAM" id="MobiDB-lite"/>
    </source>
</evidence>
<reference evidence="2" key="1">
    <citation type="submission" date="2019-08" db="EMBL/GenBank/DDBJ databases">
        <title>The genome of the North American firefly Photinus pyralis.</title>
        <authorList>
            <consortium name="Photinus pyralis genome working group"/>
            <person name="Fallon T.R."/>
            <person name="Sander Lower S.E."/>
            <person name="Weng J.-K."/>
        </authorList>
    </citation>
    <scope>NUCLEOTIDE SEQUENCE</scope>
    <source>
        <strain evidence="2">TRF0915ILg1</strain>
        <tissue evidence="2">Whole body</tissue>
    </source>
</reference>
<name>A0A8K0FYH4_IGNLU</name>
<dbReference type="SUPFAM" id="SSF56219">
    <property type="entry name" value="DNase I-like"/>
    <property type="match status" value="1"/>
</dbReference>
<dbReference type="OrthoDB" id="5549358at2759"/>
<proteinExistence type="predicted"/>
<dbReference type="AlphaFoldDB" id="A0A8K0FYH4"/>
<evidence type="ECO:0000313" key="3">
    <source>
        <dbReference type="Proteomes" id="UP000801492"/>
    </source>
</evidence>
<sequence length="252" mass="28380">MNLTTKTKRNRTTNSNTKIEQVNRKNKTKWKMETWNVRRLNGKECELIESLNNSKIEIVALSETEKKGTGSIWLNNGDLLICGGVGEKDRARGVDTNTRNKYRKNIITIVIIYGPDEDEGKIEKSRFWESLQKVCENKEGKVITAGDLNAREEKDADKPPSREVYNGPNKTVRFDDIIVSGRSQVDVGRTALRSTTLRGCLCTADDARESGDHRPDIAYLSPIMTELQIKSSPLKAEEEEPARTITLIPSQA</sequence>
<feature type="region of interest" description="Disordered" evidence="1">
    <location>
        <begin position="147"/>
        <end position="167"/>
    </location>
</feature>
<accession>A0A8K0FYH4</accession>
<dbReference type="Gene3D" id="3.60.10.10">
    <property type="entry name" value="Endonuclease/exonuclease/phosphatase"/>
    <property type="match status" value="1"/>
</dbReference>
<dbReference type="Proteomes" id="UP000801492">
    <property type="component" value="Unassembled WGS sequence"/>
</dbReference>
<gene>
    <name evidence="2" type="ORF">ILUMI_26914</name>
</gene>
<evidence type="ECO:0000313" key="2">
    <source>
        <dbReference type="EMBL" id="KAF2879268.1"/>
    </source>
</evidence>
<organism evidence="2 3">
    <name type="scientific">Ignelater luminosus</name>
    <name type="common">Cucubano</name>
    <name type="synonym">Pyrophorus luminosus</name>
    <dbReference type="NCBI Taxonomy" id="2038154"/>
    <lineage>
        <taxon>Eukaryota</taxon>
        <taxon>Metazoa</taxon>
        <taxon>Ecdysozoa</taxon>
        <taxon>Arthropoda</taxon>
        <taxon>Hexapoda</taxon>
        <taxon>Insecta</taxon>
        <taxon>Pterygota</taxon>
        <taxon>Neoptera</taxon>
        <taxon>Endopterygota</taxon>
        <taxon>Coleoptera</taxon>
        <taxon>Polyphaga</taxon>
        <taxon>Elateriformia</taxon>
        <taxon>Elateroidea</taxon>
        <taxon>Elateridae</taxon>
        <taxon>Agrypninae</taxon>
        <taxon>Pyrophorini</taxon>
        <taxon>Ignelater</taxon>
    </lineage>
</organism>
<comment type="caution">
    <text evidence="2">The sequence shown here is derived from an EMBL/GenBank/DDBJ whole genome shotgun (WGS) entry which is preliminary data.</text>
</comment>
<dbReference type="InterPro" id="IPR036691">
    <property type="entry name" value="Endo/exonu/phosph_ase_sf"/>
</dbReference>
<evidence type="ECO:0008006" key="4">
    <source>
        <dbReference type="Google" id="ProtNLM"/>
    </source>
</evidence>
<dbReference type="EMBL" id="VTPC01091198">
    <property type="protein sequence ID" value="KAF2879268.1"/>
    <property type="molecule type" value="Genomic_DNA"/>
</dbReference>
<protein>
    <recommendedName>
        <fullName evidence="4">Endonuclease/exonuclease/phosphatase domain-containing protein</fullName>
    </recommendedName>
</protein>
<feature type="compositionally biased region" description="Basic and acidic residues" evidence="1">
    <location>
        <begin position="149"/>
        <end position="161"/>
    </location>
</feature>
<keyword evidence="3" id="KW-1185">Reference proteome</keyword>